<proteinExistence type="predicted"/>
<feature type="chain" id="PRO_5046630610" evidence="1">
    <location>
        <begin position="19"/>
        <end position="211"/>
    </location>
</feature>
<dbReference type="InterPro" id="IPR046732">
    <property type="entry name" value="DUF6624"/>
</dbReference>
<evidence type="ECO:0000313" key="3">
    <source>
        <dbReference type="Proteomes" id="UP001336835"/>
    </source>
</evidence>
<reference evidence="2 3" key="1">
    <citation type="submission" date="2024-01" db="EMBL/GenBank/DDBJ databases">
        <title>Pedobacter sp. nov., isolated from fresh soil.</title>
        <authorList>
            <person name="Le N.T.T."/>
        </authorList>
    </citation>
    <scope>NUCLEOTIDE SEQUENCE [LARGE SCALE GENOMIC DNA]</scope>
    <source>
        <strain evidence="2 3">KR3-3</strain>
    </source>
</reference>
<keyword evidence="1" id="KW-0732">Signal</keyword>
<dbReference type="Pfam" id="PF20329">
    <property type="entry name" value="DUF6624"/>
    <property type="match status" value="1"/>
</dbReference>
<accession>A0ABU7I4S9</accession>
<dbReference type="EMBL" id="JAZDQT010000001">
    <property type="protein sequence ID" value="MEE1944361.1"/>
    <property type="molecule type" value="Genomic_DNA"/>
</dbReference>
<protein>
    <submittedName>
        <fullName evidence="2">DUF6624 domain-containing protein</fullName>
    </submittedName>
</protein>
<feature type="signal peptide" evidence="1">
    <location>
        <begin position="1"/>
        <end position="18"/>
    </location>
</feature>
<gene>
    <name evidence="2" type="ORF">VRU48_04530</name>
</gene>
<dbReference type="RefSeq" id="WP_330106735.1">
    <property type="nucleotide sequence ID" value="NZ_JAZDQT010000001.1"/>
</dbReference>
<name>A0ABU7I4S9_9SPHI</name>
<evidence type="ECO:0000313" key="2">
    <source>
        <dbReference type="EMBL" id="MEE1944361.1"/>
    </source>
</evidence>
<comment type="caution">
    <text evidence="2">The sequence shown here is derived from an EMBL/GenBank/DDBJ whole genome shotgun (WGS) entry which is preliminary data.</text>
</comment>
<evidence type="ECO:0000256" key="1">
    <source>
        <dbReference type="SAM" id="SignalP"/>
    </source>
</evidence>
<dbReference type="Proteomes" id="UP001336835">
    <property type="component" value="Unassembled WGS sequence"/>
</dbReference>
<keyword evidence="3" id="KW-1185">Reference proteome</keyword>
<sequence>MRKLYVIVVVLMGFKATAQTNPRLAKTIDSLYTADQAVQLKFKEMHEQNAPADSIKKQETLKNETFVRNIKIVKDIYAKYGYPTFKMIGKEASNNFFVLIQHADKDLSFQQQILPVLDKLSKKGQASRRNYAYLYDRVQRNSGGKQLYGTQLTFSPKTGLFDANNKIVYPPDLADPEHVNARRKSVGLEPIEEYYETTAAFLGWKRPPSKN</sequence>
<organism evidence="2 3">
    <name type="scientific">Pedobacter albus</name>
    <dbReference type="NCBI Taxonomy" id="3113905"/>
    <lineage>
        <taxon>Bacteria</taxon>
        <taxon>Pseudomonadati</taxon>
        <taxon>Bacteroidota</taxon>
        <taxon>Sphingobacteriia</taxon>
        <taxon>Sphingobacteriales</taxon>
        <taxon>Sphingobacteriaceae</taxon>
        <taxon>Pedobacter</taxon>
    </lineage>
</organism>